<name>A0ABS7C1A2_9BACL</name>
<organism evidence="2 3">
    <name type="scientific">Paenibacillus sepulcri</name>
    <dbReference type="NCBI Taxonomy" id="359917"/>
    <lineage>
        <taxon>Bacteria</taxon>
        <taxon>Bacillati</taxon>
        <taxon>Bacillota</taxon>
        <taxon>Bacilli</taxon>
        <taxon>Bacillales</taxon>
        <taxon>Paenibacillaceae</taxon>
        <taxon>Paenibacillus</taxon>
    </lineage>
</organism>
<accession>A0ABS7C1A2</accession>
<feature type="domain" description="N-acetyltransferase" evidence="1">
    <location>
        <begin position="71"/>
        <end position="163"/>
    </location>
</feature>
<dbReference type="RefSeq" id="WP_210043824.1">
    <property type="nucleotide sequence ID" value="NZ_JBHLVU010000001.1"/>
</dbReference>
<evidence type="ECO:0000259" key="1">
    <source>
        <dbReference type="PROSITE" id="PS51186"/>
    </source>
</evidence>
<keyword evidence="3" id="KW-1185">Reference proteome</keyword>
<comment type="caution">
    <text evidence="2">The sequence shown here is derived from an EMBL/GenBank/DDBJ whole genome shotgun (WGS) entry which is preliminary data.</text>
</comment>
<dbReference type="Gene3D" id="3.40.630.30">
    <property type="match status" value="1"/>
</dbReference>
<reference evidence="2 3" key="1">
    <citation type="submission" date="2021-07" db="EMBL/GenBank/DDBJ databases">
        <title>Paenibacillus radiodurans sp. nov., isolated from the southeastern edge of Tengger Desert.</title>
        <authorList>
            <person name="Zhang G."/>
        </authorList>
    </citation>
    <scope>NUCLEOTIDE SEQUENCE [LARGE SCALE GENOMIC DNA]</scope>
    <source>
        <strain evidence="2 3">CCM 7311</strain>
    </source>
</reference>
<evidence type="ECO:0000313" key="2">
    <source>
        <dbReference type="EMBL" id="MBW7454693.1"/>
    </source>
</evidence>
<dbReference type="PROSITE" id="PS51186">
    <property type="entry name" value="GNAT"/>
    <property type="match status" value="1"/>
</dbReference>
<dbReference type="Proteomes" id="UP001519887">
    <property type="component" value="Unassembled WGS sequence"/>
</dbReference>
<gene>
    <name evidence="2" type="ORF">K0U00_11690</name>
</gene>
<dbReference type="EMBL" id="JAHZIK010000235">
    <property type="protein sequence ID" value="MBW7454693.1"/>
    <property type="molecule type" value="Genomic_DNA"/>
</dbReference>
<evidence type="ECO:0000313" key="3">
    <source>
        <dbReference type="Proteomes" id="UP001519887"/>
    </source>
</evidence>
<dbReference type="SUPFAM" id="SSF55729">
    <property type="entry name" value="Acyl-CoA N-acyltransferases (Nat)"/>
    <property type="match status" value="1"/>
</dbReference>
<dbReference type="InterPro" id="IPR016181">
    <property type="entry name" value="Acyl_CoA_acyltransferase"/>
</dbReference>
<sequence length="163" mass="18256">MYNFVPMTRQTAEIISGWTYPHPYSIYSMDGSEECIGELMNGDYFYAKDKDSFNPLVGFACCGHSARVPGGYAAGIYNDPDRLDIGLGLRPDRTGKGLGSDFLAQSVQFMSRQFEISKFQLVVVAFNERAINAYEKAGFQQEELFESGADEHQIPFVVMRCSI</sequence>
<protein>
    <submittedName>
        <fullName evidence="2">GNAT family N-acetyltransferase</fullName>
    </submittedName>
</protein>
<dbReference type="InterPro" id="IPR000182">
    <property type="entry name" value="GNAT_dom"/>
</dbReference>
<proteinExistence type="predicted"/>
<dbReference type="Pfam" id="PF00583">
    <property type="entry name" value="Acetyltransf_1"/>
    <property type="match status" value="1"/>
</dbReference>